<gene>
    <name evidence="2" type="ORF">HMJ29_12450</name>
</gene>
<accession>A0A6M6BHQ2</accession>
<name>A0A6M6BHQ2_9BACT</name>
<evidence type="ECO:0000313" key="3">
    <source>
        <dbReference type="Proteomes" id="UP000501623"/>
    </source>
</evidence>
<dbReference type="KEGG" id="hts:HMJ29_12450"/>
<feature type="chain" id="PRO_5027086859" evidence="1">
    <location>
        <begin position="22"/>
        <end position="70"/>
    </location>
</feature>
<organism evidence="2 3">
    <name type="scientific">Hymenobacter taeanensis</name>
    <dbReference type="NCBI Taxonomy" id="2735321"/>
    <lineage>
        <taxon>Bacteria</taxon>
        <taxon>Pseudomonadati</taxon>
        <taxon>Bacteroidota</taxon>
        <taxon>Cytophagia</taxon>
        <taxon>Cytophagales</taxon>
        <taxon>Hymenobacteraceae</taxon>
        <taxon>Hymenobacter</taxon>
    </lineage>
</organism>
<evidence type="ECO:0000313" key="2">
    <source>
        <dbReference type="EMBL" id="QJX47707.1"/>
    </source>
</evidence>
<feature type="signal peptide" evidence="1">
    <location>
        <begin position="1"/>
        <end position="21"/>
    </location>
</feature>
<dbReference type="AlphaFoldDB" id="A0A6M6BHQ2"/>
<protein>
    <submittedName>
        <fullName evidence="2">Uncharacterized protein</fullName>
    </submittedName>
</protein>
<dbReference type="Proteomes" id="UP000501623">
    <property type="component" value="Chromosome"/>
</dbReference>
<evidence type="ECO:0000256" key="1">
    <source>
        <dbReference type="SAM" id="SignalP"/>
    </source>
</evidence>
<dbReference type="RefSeq" id="WP_171591801.1">
    <property type="nucleotide sequence ID" value="NZ_CP053538.1"/>
</dbReference>
<keyword evidence="3" id="KW-1185">Reference proteome</keyword>
<reference evidence="2 3" key="1">
    <citation type="submission" date="2020-05" db="EMBL/GenBank/DDBJ databases">
        <title>Complete genome sequence of Hymenobacter sp. TS19 in Coasted Sand Dune.</title>
        <authorList>
            <person name="Lee J.-H."/>
            <person name="Jung J.-H."/>
            <person name="Jeong S."/>
            <person name="Zhao L."/>
            <person name="Kim M.-K."/>
            <person name="Seo H.-S."/>
            <person name="Lim S."/>
        </authorList>
    </citation>
    <scope>NUCLEOTIDE SEQUENCE [LARGE SCALE GENOMIC DNA]</scope>
    <source>
        <strain evidence="2 3">TS19</strain>
    </source>
</reference>
<dbReference type="EMBL" id="CP053538">
    <property type="protein sequence ID" value="QJX47707.1"/>
    <property type="molecule type" value="Genomic_DNA"/>
</dbReference>
<sequence length="70" mass="7689">MLKSGTLIILLIGSSYSVAHAQPNWALGSGARKDSPTLEARYYATYFDTTGSIKRTIKAEILELQLAWSL</sequence>
<proteinExistence type="predicted"/>
<keyword evidence="1" id="KW-0732">Signal</keyword>